<evidence type="ECO:0000256" key="2">
    <source>
        <dbReference type="SAM" id="Phobius"/>
    </source>
</evidence>
<feature type="transmembrane region" description="Helical" evidence="2">
    <location>
        <begin position="448"/>
        <end position="468"/>
    </location>
</feature>
<dbReference type="OrthoDB" id="5103744at2759"/>
<dbReference type="AlphaFoldDB" id="A0A135V6W1"/>
<gene>
    <name evidence="3" type="ORF">CSAL01_00299</name>
</gene>
<comment type="caution">
    <text evidence="3">The sequence shown here is derived from an EMBL/GenBank/DDBJ whole genome shotgun (WGS) entry which is preliminary data.</text>
</comment>
<keyword evidence="2" id="KW-1133">Transmembrane helix</keyword>
<feature type="compositionally biased region" description="Polar residues" evidence="1">
    <location>
        <begin position="40"/>
        <end position="53"/>
    </location>
</feature>
<evidence type="ECO:0000313" key="4">
    <source>
        <dbReference type="Proteomes" id="UP000070121"/>
    </source>
</evidence>
<protein>
    <submittedName>
        <fullName evidence="3">Uncharacterized protein</fullName>
    </submittedName>
</protein>
<keyword evidence="2" id="KW-0472">Membrane</keyword>
<dbReference type="EMBL" id="JFFI01000312">
    <property type="protein sequence ID" value="KXH68426.1"/>
    <property type="molecule type" value="Genomic_DNA"/>
</dbReference>
<keyword evidence="4" id="KW-1185">Reference proteome</keyword>
<feature type="region of interest" description="Disordered" evidence="1">
    <location>
        <begin position="106"/>
        <end position="148"/>
    </location>
</feature>
<sequence>MSSASSSIPPPRAAYIPSNHTGRALDEEAGRDFVRHQDHNQPSSSTHQLKTNASSPMSSQSRISIFLNREVVTLDVSGHKTTIQLPWFQRFMKARDQVGIELPLIEHRPHPAKSAPGLAEQRRPPTGTSDSPARTKESPESTPIAVSSPVIERLAGSKKRAGRLNITRKVPSPPHPVVKRRNEIGEVLEPLFSSAPFILICEGNEQDAFISPVRLPDALNSVSLWATLSGVARQRAWRWKRWLGTERLELVNLRIVGRHACRPDAFRGQFQIVNIAKRIEELQQLISKYEYYMTEPSYPDASEYCCYHDLELDRVMHGDEVCYWARGDDYTVPKHGCCDVPTHVDRLKELSKLKMAPVWHMILNYPELAAGNDVLYDKWIYSSKDIIPPMKSALFWAVADIEFIGFRIVEWPYISFSTLSMTITIGSTVVFGLFVIISQAIYRDWGVAYTAGAFFVALAGVLTTWIAWTSTG</sequence>
<evidence type="ECO:0000313" key="3">
    <source>
        <dbReference type="EMBL" id="KXH68426.1"/>
    </source>
</evidence>
<feature type="compositionally biased region" description="Low complexity" evidence="1">
    <location>
        <begin position="1"/>
        <end position="18"/>
    </location>
</feature>
<feature type="region of interest" description="Disordered" evidence="1">
    <location>
        <begin position="1"/>
        <end position="58"/>
    </location>
</feature>
<reference evidence="3 4" key="1">
    <citation type="submission" date="2014-02" db="EMBL/GenBank/DDBJ databases">
        <title>The genome sequence of Colletotrichum salicis CBS 607.94.</title>
        <authorList>
            <person name="Baroncelli R."/>
            <person name="Thon M.R."/>
        </authorList>
    </citation>
    <scope>NUCLEOTIDE SEQUENCE [LARGE SCALE GENOMIC DNA]</scope>
    <source>
        <strain evidence="3 4">CBS 607.94</strain>
    </source>
</reference>
<evidence type="ECO:0000256" key="1">
    <source>
        <dbReference type="SAM" id="MobiDB-lite"/>
    </source>
</evidence>
<dbReference type="Proteomes" id="UP000070121">
    <property type="component" value="Unassembled WGS sequence"/>
</dbReference>
<feature type="compositionally biased region" description="Basic and acidic residues" evidence="1">
    <location>
        <begin position="23"/>
        <end position="39"/>
    </location>
</feature>
<organism evidence="3 4">
    <name type="scientific">Colletotrichum salicis</name>
    <dbReference type="NCBI Taxonomy" id="1209931"/>
    <lineage>
        <taxon>Eukaryota</taxon>
        <taxon>Fungi</taxon>
        <taxon>Dikarya</taxon>
        <taxon>Ascomycota</taxon>
        <taxon>Pezizomycotina</taxon>
        <taxon>Sordariomycetes</taxon>
        <taxon>Hypocreomycetidae</taxon>
        <taxon>Glomerellales</taxon>
        <taxon>Glomerellaceae</taxon>
        <taxon>Colletotrichum</taxon>
        <taxon>Colletotrichum acutatum species complex</taxon>
    </lineage>
</organism>
<accession>A0A135V6W1</accession>
<feature type="transmembrane region" description="Helical" evidence="2">
    <location>
        <begin position="421"/>
        <end position="442"/>
    </location>
</feature>
<proteinExistence type="predicted"/>
<name>A0A135V6W1_9PEZI</name>
<keyword evidence="2" id="KW-0812">Transmembrane</keyword>